<evidence type="ECO:0000313" key="3">
    <source>
        <dbReference type="EMBL" id="SQC90801.1"/>
    </source>
</evidence>
<dbReference type="Proteomes" id="UP000251197">
    <property type="component" value="Unassembled WGS sequence"/>
</dbReference>
<evidence type="ECO:0000313" key="4">
    <source>
        <dbReference type="Proteomes" id="UP000251197"/>
    </source>
</evidence>
<feature type="domain" description="Thiol:disulfide interchange protein DsbD N-terminal" evidence="2">
    <location>
        <begin position="4"/>
        <end position="62"/>
    </location>
</feature>
<feature type="region of interest" description="Disordered" evidence="1">
    <location>
        <begin position="91"/>
        <end position="114"/>
    </location>
</feature>
<protein>
    <submittedName>
        <fullName evidence="3">Uncharacterized protein predicted to be involved in C-type cytochrome biogenesis</fullName>
    </submittedName>
</protein>
<dbReference type="AlphaFoldDB" id="A0A2X3J4A3"/>
<organism evidence="3 4">
    <name type="scientific">Cedecea neteri</name>
    <dbReference type="NCBI Taxonomy" id="158822"/>
    <lineage>
        <taxon>Bacteria</taxon>
        <taxon>Pseudomonadati</taxon>
        <taxon>Pseudomonadota</taxon>
        <taxon>Gammaproteobacteria</taxon>
        <taxon>Enterobacterales</taxon>
        <taxon>Enterobacteriaceae</taxon>
        <taxon>Cedecea</taxon>
    </lineage>
</organism>
<dbReference type="InterPro" id="IPR028250">
    <property type="entry name" value="DsbDN"/>
</dbReference>
<proteinExistence type="predicted"/>
<gene>
    <name evidence="3" type="ORF">NCTC12120_03942</name>
</gene>
<evidence type="ECO:0000259" key="2">
    <source>
        <dbReference type="Pfam" id="PF11412"/>
    </source>
</evidence>
<evidence type="ECO:0000256" key="1">
    <source>
        <dbReference type="SAM" id="MobiDB-lite"/>
    </source>
</evidence>
<dbReference type="EMBL" id="UAVU01000005">
    <property type="protein sequence ID" value="SQC90801.1"/>
    <property type="molecule type" value="Genomic_DNA"/>
</dbReference>
<reference evidence="3 4" key="1">
    <citation type="submission" date="2018-06" db="EMBL/GenBank/DDBJ databases">
        <authorList>
            <consortium name="Pathogen Informatics"/>
            <person name="Doyle S."/>
        </authorList>
    </citation>
    <scope>NUCLEOTIDE SEQUENCE [LARGE SCALE GENOMIC DNA]</scope>
    <source>
        <strain evidence="3 4">NCTC12120</strain>
    </source>
</reference>
<accession>A0A2X3J4A3</accession>
<dbReference type="Pfam" id="PF11412">
    <property type="entry name" value="DsbD_N"/>
    <property type="match status" value="1"/>
</dbReference>
<name>A0A2X3J4A3_9ENTR</name>
<sequence length="114" mass="12201">MPKVEWFWPTPARFDVAGITTQGYHDRVTIPMVFHGQMPETVRGVLTLSTCSNVCLLTDYSFSVTPSAADAQFAHDFAQAMGQVPVVSGLTDSTQGGLSPGKPWLSTPCVPEAG</sequence>